<name>A0A7S1YBZ6_9EUKA</name>
<accession>A0A7S1YBZ6</accession>
<evidence type="ECO:0000313" key="1">
    <source>
        <dbReference type="EMBL" id="CAD9290305.1"/>
    </source>
</evidence>
<dbReference type="SUPFAM" id="SSF48403">
    <property type="entry name" value="Ankyrin repeat"/>
    <property type="match status" value="1"/>
</dbReference>
<evidence type="ECO:0008006" key="2">
    <source>
        <dbReference type="Google" id="ProtNLM"/>
    </source>
</evidence>
<dbReference type="EMBL" id="HBGL01003471">
    <property type="protein sequence ID" value="CAD9290305.1"/>
    <property type="molecule type" value="Transcribed_RNA"/>
</dbReference>
<gene>
    <name evidence="1" type="ORF">SSP0437_LOCUS2661</name>
</gene>
<proteinExistence type="predicted"/>
<dbReference type="InterPro" id="IPR036770">
    <property type="entry name" value="Ankyrin_rpt-contain_sf"/>
</dbReference>
<organism evidence="1">
    <name type="scientific">Sexangularia sp. CB-2014</name>
    <dbReference type="NCBI Taxonomy" id="1486929"/>
    <lineage>
        <taxon>Eukaryota</taxon>
        <taxon>Amoebozoa</taxon>
        <taxon>Tubulinea</taxon>
        <taxon>Elardia</taxon>
        <taxon>Arcellinida</taxon>
        <taxon>Arcellinida incertae sedis</taxon>
        <taxon>Sexangularia</taxon>
    </lineage>
</organism>
<dbReference type="Gene3D" id="1.25.40.20">
    <property type="entry name" value="Ankyrin repeat-containing domain"/>
    <property type="match status" value="1"/>
</dbReference>
<dbReference type="AlphaFoldDB" id="A0A7S1YBZ6"/>
<protein>
    <recommendedName>
        <fullName evidence="2">Ankyrin repeat domain-containing protein</fullName>
    </recommendedName>
</protein>
<reference evidence="1" key="1">
    <citation type="submission" date="2021-01" db="EMBL/GenBank/DDBJ databases">
        <authorList>
            <person name="Corre E."/>
            <person name="Pelletier E."/>
            <person name="Niang G."/>
            <person name="Scheremetjew M."/>
            <person name="Finn R."/>
            <person name="Kale V."/>
            <person name="Holt S."/>
            <person name="Cochrane G."/>
            <person name="Meng A."/>
            <person name="Brown T."/>
            <person name="Cohen L."/>
        </authorList>
    </citation>
    <scope>NUCLEOTIDE SEQUENCE</scope>
    <source>
        <strain evidence="1">ATCC 50979</strain>
    </source>
</reference>
<sequence length="139" mass="14661">MSSLPPHLSTTAPKRVDSIVLARGDTIWKRAASGNVDGLATIVAKGGDLDLADGKGRTALWHAIDQCQSECVAWILSQHPPVDVEVADEEGVTPRALAQLRRRQAKGAAIAEAQAIADLLDHAAGTKTRLNAPLNVISE</sequence>